<feature type="domain" description="Small ribosomal subunit protein mS35 mitochondrial conserved" evidence="1">
    <location>
        <begin position="173"/>
        <end position="256"/>
    </location>
</feature>
<evidence type="ECO:0000313" key="2">
    <source>
        <dbReference type="Proteomes" id="UP000050795"/>
    </source>
</evidence>
<dbReference type="Proteomes" id="UP000050795">
    <property type="component" value="Unassembled WGS sequence"/>
</dbReference>
<dbReference type="InterPro" id="IPR039848">
    <property type="entry name" value="Ribosomal_mS35_mt"/>
</dbReference>
<reference evidence="3" key="2">
    <citation type="submission" date="2023-11" db="UniProtKB">
        <authorList>
            <consortium name="WormBaseParasite"/>
        </authorList>
    </citation>
    <scope>IDENTIFICATION</scope>
</reference>
<accession>A0AA85IP78</accession>
<evidence type="ECO:0000313" key="3">
    <source>
        <dbReference type="WBParaSite" id="TREG1_110510.1"/>
    </source>
</evidence>
<dbReference type="GO" id="GO:0032543">
    <property type="term" value="P:mitochondrial translation"/>
    <property type="evidence" value="ECO:0007669"/>
    <property type="project" value="InterPro"/>
</dbReference>
<proteinExistence type="predicted"/>
<dbReference type="GO" id="GO:0005763">
    <property type="term" value="C:mitochondrial small ribosomal subunit"/>
    <property type="evidence" value="ECO:0007669"/>
    <property type="project" value="TreeGrafter"/>
</dbReference>
<sequence>MRRFGSILVPRIRLTDVVCRHVISSPSDNSSKKFLPLEIRGLTNQKSNDDKTTVSNEKPITLYGRFRENTDWTNVWPAAATFHHAVVPFPVRQGHCKNLAENGGIPPEKYANAELMKIPNFLHLTAPHIRKHCDALKKFCTVWPLGLNCDETIEKHYPVEIINRSYVFTSSNIRDPRSRVVTLQIRLSSLSLDEHAKRKFLRLAIGPGPGRNIASYDWNTDILKLTTGRCPTSKQNTDFLTYVLTVLTLESKKIEKWETDNPEYDWPQFDWNRSESRRRLFSLLSTSNSETEEGNKETDKEKSVVQLESHPTIVQYREALKTIWAKNDILNGDQWVKRRDPPRCRHGRLRPIRDVPFITIPGADDQSTLEKYASATRNLFGLKEGVVGSGQSNVQQTSRA</sequence>
<name>A0AA85IP78_TRIRE</name>
<organism evidence="2 3">
    <name type="scientific">Trichobilharzia regenti</name>
    <name type="common">Nasal bird schistosome</name>
    <dbReference type="NCBI Taxonomy" id="157069"/>
    <lineage>
        <taxon>Eukaryota</taxon>
        <taxon>Metazoa</taxon>
        <taxon>Spiralia</taxon>
        <taxon>Lophotrochozoa</taxon>
        <taxon>Platyhelminthes</taxon>
        <taxon>Trematoda</taxon>
        <taxon>Digenea</taxon>
        <taxon>Strigeidida</taxon>
        <taxon>Schistosomatoidea</taxon>
        <taxon>Schistosomatidae</taxon>
        <taxon>Trichobilharzia</taxon>
    </lineage>
</organism>
<dbReference type="GO" id="GO:0003735">
    <property type="term" value="F:structural constituent of ribosome"/>
    <property type="evidence" value="ECO:0007669"/>
    <property type="project" value="InterPro"/>
</dbReference>
<dbReference type="InterPro" id="IPR019349">
    <property type="entry name" value="Ribosomal_mS35_mit"/>
</dbReference>
<protein>
    <recommendedName>
        <fullName evidence="1">Small ribosomal subunit protein mS35 mitochondrial conserved domain-containing protein</fullName>
    </recommendedName>
</protein>
<dbReference type="Pfam" id="PF10213">
    <property type="entry name" value="MRP-S28"/>
    <property type="match status" value="1"/>
</dbReference>
<dbReference type="PANTHER" id="PTHR13490">
    <property type="entry name" value="MITOCHONDRIAL 28S RIBOSOMAL PROTEIN S28"/>
    <property type="match status" value="1"/>
</dbReference>
<dbReference type="AlphaFoldDB" id="A0AA85IP78"/>
<evidence type="ECO:0000259" key="1">
    <source>
        <dbReference type="Pfam" id="PF10213"/>
    </source>
</evidence>
<keyword evidence="2" id="KW-1185">Reference proteome</keyword>
<reference evidence="2" key="1">
    <citation type="submission" date="2022-06" db="EMBL/GenBank/DDBJ databases">
        <authorList>
            <person name="Berger JAMES D."/>
            <person name="Berger JAMES D."/>
        </authorList>
    </citation>
    <scope>NUCLEOTIDE SEQUENCE [LARGE SCALE GENOMIC DNA]</scope>
</reference>
<dbReference type="PANTHER" id="PTHR13490:SF0">
    <property type="entry name" value="SMALL RIBOSOMAL SUBUNIT PROTEIN MS35"/>
    <property type="match status" value="1"/>
</dbReference>
<dbReference type="WBParaSite" id="TREG1_110510.1">
    <property type="protein sequence ID" value="TREG1_110510.1"/>
    <property type="gene ID" value="TREG1_110510"/>
</dbReference>